<dbReference type="Proteomes" id="UP000054783">
    <property type="component" value="Unassembled WGS sequence"/>
</dbReference>
<gene>
    <name evidence="1" type="ORF">T12_7088</name>
</gene>
<feature type="non-terminal residue" evidence="1">
    <location>
        <position position="1"/>
    </location>
</feature>
<keyword evidence="2" id="KW-1185">Reference proteome</keyword>
<organism evidence="1 2">
    <name type="scientific">Trichinella patagoniensis</name>
    <dbReference type="NCBI Taxonomy" id="990121"/>
    <lineage>
        <taxon>Eukaryota</taxon>
        <taxon>Metazoa</taxon>
        <taxon>Ecdysozoa</taxon>
        <taxon>Nematoda</taxon>
        <taxon>Enoplea</taxon>
        <taxon>Dorylaimia</taxon>
        <taxon>Trichinellida</taxon>
        <taxon>Trichinellidae</taxon>
        <taxon>Trichinella</taxon>
    </lineage>
</organism>
<dbReference type="EMBL" id="JYDQ01002135">
    <property type="protein sequence ID" value="KRY04196.1"/>
    <property type="molecule type" value="Genomic_DNA"/>
</dbReference>
<evidence type="ECO:0000313" key="1">
    <source>
        <dbReference type="EMBL" id="KRY04196.1"/>
    </source>
</evidence>
<accession>A0A0V0YV46</accession>
<name>A0A0V0YV46_9BILA</name>
<comment type="caution">
    <text evidence="1">The sequence shown here is derived from an EMBL/GenBank/DDBJ whole genome shotgun (WGS) entry which is preliminary data.</text>
</comment>
<proteinExistence type="predicted"/>
<protein>
    <submittedName>
        <fullName evidence="1">Uncharacterized protein</fullName>
    </submittedName>
</protein>
<reference evidence="1 2" key="1">
    <citation type="submission" date="2015-01" db="EMBL/GenBank/DDBJ databases">
        <title>Evolution of Trichinella species and genotypes.</title>
        <authorList>
            <person name="Korhonen P.K."/>
            <person name="Edoardo P."/>
            <person name="Giuseppe L.R."/>
            <person name="Gasser R.B."/>
        </authorList>
    </citation>
    <scope>NUCLEOTIDE SEQUENCE [LARGE SCALE GENOMIC DNA]</scope>
    <source>
        <strain evidence="1">ISS2496</strain>
    </source>
</reference>
<sequence>LITRYHFKYILSSFGTSLISSILFYKLVHDWCNVGDAVLPKFCCYSPQKTYPFLNQRLLVYYQCITPPVISTRHCKGLVVR</sequence>
<evidence type="ECO:0000313" key="2">
    <source>
        <dbReference type="Proteomes" id="UP000054783"/>
    </source>
</evidence>
<dbReference type="AlphaFoldDB" id="A0A0V0YV46"/>